<dbReference type="EMBL" id="MLQL01000188">
    <property type="protein sequence ID" value="OQE06926.1"/>
    <property type="molecule type" value="Genomic_DNA"/>
</dbReference>
<reference evidence="2" key="1">
    <citation type="journal article" date="2017" name="Nat. Microbiol.">
        <title>Global analysis of biosynthetic gene clusters reveals vast potential of secondary metabolite production in Penicillium species.</title>
        <authorList>
            <person name="Nielsen J.C."/>
            <person name="Grijseels S."/>
            <person name="Prigent S."/>
            <person name="Ji B."/>
            <person name="Dainat J."/>
            <person name="Nielsen K.F."/>
            <person name="Frisvad J.C."/>
            <person name="Workman M."/>
            <person name="Nielsen J."/>
        </authorList>
    </citation>
    <scope>NUCLEOTIDE SEQUENCE [LARGE SCALE GENOMIC DNA]</scope>
    <source>
        <strain evidence="2">IBT 14082</strain>
    </source>
</reference>
<name>A0A1V6RZ88_9EURO</name>
<evidence type="ECO:0000313" key="1">
    <source>
        <dbReference type="EMBL" id="OQE06926.1"/>
    </source>
</evidence>
<organism evidence="1 2">
    <name type="scientific">Penicillium flavigenum</name>
    <dbReference type="NCBI Taxonomy" id="254877"/>
    <lineage>
        <taxon>Eukaryota</taxon>
        <taxon>Fungi</taxon>
        <taxon>Dikarya</taxon>
        <taxon>Ascomycota</taxon>
        <taxon>Pezizomycotina</taxon>
        <taxon>Eurotiomycetes</taxon>
        <taxon>Eurotiomycetidae</taxon>
        <taxon>Eurotiales</taxon>
        <taxon>Aspergillaceae</taxon>
        <taxon>Penicillium</taxon>
    </lineage>
</organism>
<feature type="non-terminal residue" evidence="1">
    <location>
        <position position="28"/>
    </location>
</feature>
<proteinExistence type="predicted"/>
<dbReference type="AlphaFoldDB" id="A0A1V6RZ88"/>
<evidence type="ECO:0000313" key="2">
    <source>
        <dbReference type="Proteomes" id="UP000191342"/>
    </source>
</evidence>
<gene>
    <name evidence="1" type="ORF">PENFLA_c188G02948</name>
</gene>
<comment type="caution">
    <text evidence="1">The sequence shown here is derived from an EMBL/GenBank/DDBJ whole genome shotgun (WGS) entry which is preliminary data.</text>
</comment>
<keyword evidence="2" id="KW-1185">Reference proteome</keyword>
<accession>A0A1V6RZ88</accession>
<dbReference type="Proteomes" id="UP000191342">
    <property type="component" value="Unassembled WGS sequence"/>
</dbReference>
<protein>
    <submittedName>
        <fullName evidence="1">Uncharacterized protein</fullName>
    </submittedName>
</protein>
<sequence length="28" mass="2985">MALLLLVIAVIGRTGHHRHLGIVLAVNP</sequence>